<feature type="compositionally biased region" description="Basic and acidic residues" evidence="1">
    <location>
        <begin position="158"/>
        <end position="170"/>
    </location>
</feature>
<name>A0A1Q9EBZ3_SYMMI</name>
<dbReference type="EMBL" id="LSRX01000198">
    <property type="protein sequence ID" value="OLQ04950.1"/>
    <property type="molecule type" value="Genomic_DNA"/>
</dbReference>
<dbReference type="Proteomes" id="UP000186817">
    <property type="component" value="Unassembled WGS sequence"/>
</dbReference>
<feature type="region of interest" description="Disordered" evidence="1">
    <location>
        <begin position="56"/>
        <end position="77"/>
    </location>
</feature>
<organism evidence="2 3">
    <name type="scientific">Symbiodinium microadriaticum</name>
    <name type="common">Dinoflagellate</name>
    <name type="synonym">Zooxanthella microadriatica</name>
    <dbReference type="NCBI Taxonomy" id="2951"/>
    <lineage>
        <taxon>Eukaryota</taxon>
        <taxon>Sar</taxon>
        <taxon>Alveolata</taxon>
        <taxon>Dinophyceae</taxon>
        <taxon>Suessiales</taxon>
        <taxon>Symbiodiniaceae</taxon>
        <taxon>Symbiodinium</taxon>
    </lineage>
</organism>
<evidence type="ECO:0000313" key="3">
    <source>
        <dbReference type="Proteomes" id="UP000186817"/>
    </source>
</evidence>
<dbReference type="AlphaFoldDB" id="A0A1Q9EBZ3"/>
<feature type="compositionally biased region" description="Low complexity" evidence="1">
    <location>
        <begin position="114"/>
        <end position="127"/>
    </location>
</feature>
<reference evidence="2 3" key="1">
    <citation type="submission" date="2016-02" db="EMBL/GenBank/DDBJ databases">
        <title>Genome analysis of coral dinoflagellate symbionts highlights evolutionary adaptations to a symbiotic lifestyle.</title>
        <authorList>
            <person name="Aranda M."/>
            <person name="Li Y."/>
            <person name="Liew Y.J."/>
            <person name="Baumgarten S."/>
            <person name="Simakov O."/>
            <person name="Wilson M."/>
            <person name="Piel J."/>
            <person name="Ashoor H."/>
            <person name="Bougouffa S."/>
            <person name="Bajic V.B."/>
            <person name="Ryu T."/>
            <person name="Ravasi T."/>
            <person name="Bayer T."/>
            <person name="Micklem G."/>
            <person name="Kim H."/>
            <person name="Bhak J."/>
            <person name="Lajeunesse T.C."/>
            <person name="Voolstra C.R."/>
        </authorList>
    </citation>
    <scope>NUCLEOTIDE SEQUENCE [LARGE SCALE GENOMIC DNA]</scope>
    <source>
        <strain evidence="2 3">CCMP2467</strain>
    </source>
</reference>
<protein>
    <submittedName>
        <fullName evidence="2">Uncharacterized protein</fullName>
    </submittedName>
</protein>
<feature type="region of interest" description="Disordered" evidence="1">
    <location>
        <begin position="107"/>
        <end position="170"/>
    </location>
</feature>
<sequence length="422" mass="47339">MDANGPLHSEVITALRSVTVSCQATQTLAASEATLKGADLTDPSCEDAFAAEATPTRKQAVLKKKRKKPPVQRKGAQDEVCVLEHQQATKLPSQLLDTQISNLLDVDGPAELDSTPVPSSTSSPASPKKVRMDAGYHSSLAGSQDELSVQSTSPAEAAKQEKHAKEKTVEETEVSLRHGKFITEGSVQDFVYIPARSTMDLAAKSSELFDTILRHWNLQRPYLLIKFQSGFAHPKHLLDAEELRKLENKHMDSEIYKYYMHFRNFVSYQEKVNAEEEGQELDREKREQIIRERTLELLNEFLYKSLSNLIDVIVRACVRNRCWILVEGGPNGGLLLLKQAAERCNERPTVLVLDSLKKKRYPYREVKKFIEEEKELQSKLKVQTLEQLALRGAKPDEVGISILRPVLSSIEPVPLAIITKAS</sequence>
<gene>
    <name evidence="2" type="ORF">AK812_SmicGene11920</name>
</gene>
<feature type="compositionally biased region" description="Polar residues" evidence="1">
    <location>
        <begin position="140"/>
        <end position="154"/>
    </location>
</feature>
<dbReference type="OrthoDB" id="475362at2759"/>
<evidence type="ECO:0000256" key="1">
    <source>
        <dbReference type="SAM" id="MobiDB-lite"/>
    </source>
</evidence>
<keyword evidence="3" id="KW-1185">Reference proteome</keyword>
<accession>A0A1Q9EBZ3</accession>
<feature type="compositionally biased region" description="Basic residues" evidence="1">
    <location>
        <begin position="60"/>
        <end position="71"/>
    </location>
</feature>
<proteinExistence type="predicted"/>
<comment type="caution">
    <text evidence="2">The sequence shown here is derived from an EMBL/GenBank/DDBJ whole genome shotgun (WGS) entry which is preliminary data.</text>
</comment>
<evidence type="ECO:0000313" key="2">
    <source>
        <dbReference type="EMBL" id="OLQ04950.1"/>
    </source>
</evidence>